<dbReference type="OrthoDB" id="6951663at2"/>
<evidence type="ECO:0008006" key="4">
    <source>
        <dbReference type="Google" id="ProtNLM"/>
    </source>
</evidence>
<protein>
    <recommendedName>
        <fullName evidence="4">AAA domain-containing protein</fullName>
    </recommendedName>
</protein>
<feature type="region of interest" description="Disordered" evidence="1">
    <location>
        <begin position="439"/>
        <end position="476"/>
    </location>
</feature>
<comment type="caution">
    <text evidence="2">The sequence shown here is derived from an EMBL/GenBank/DDBJ whole genome shotgun (WGS) entry which is preliminary data.</text>
</comment>
<gene>
    <name evidence="2" type="ORF">AC244_32095</name>
</gene>
<proteinExistence type="predicted"/>
<dbReference type="InterPro" id="IPR027417">
    <property type="entry name" value="P-loop_NTPase"/>
</dbReference>
<name>A0A0L8BEU3_ENSAD</name>
<organism evidence="2 3">
    <name type="scientific">Ensifer adhaerens</name>
    <name type="common">Sinorhizobium morelense</name>
    <dbReference type="NCBI Taxonomy" id="106592"/>
    <lineage>
        <taxon>Bacteria</taxon>
        <taxon>Pseudomonadati</taxon>
        <taxon>Pseudomonadota</taxon>
        <taxon>Alphaproteobacteria</taxon>
        <taxon>Hyphomicrobiales</taxon>
        <taxon>Rhizobiaceae</taxon>
        <taxon>Sinorhizobium/Ensifer group</taxon>
        <taxon>Ensifer</taxon>
    </lineage>
</organism>
<evidence type="ECO:0000256" key="1">
    <source>
        <dbReference type="SAM" id="MobiDB-lite"/>
    </source>
</evidence>
<dbReference type="SUPFAM" id="SSF52540">
    <property type="entry name" value="P-loop containing nucleoside triphosphate hydrolases"/>
    <property type="match status" value="1"/>
</dbReference>
<dbReference type="Gene3D" id="3.40.50.300">
    <property type="entry name" value="P-loop containing nucleotide triphosphate hydrolases"/>
    <property type="match status" value="1"/>
</dbReference>
<evidence type="ECO:0000313" key="3">
    <source>
        <dbReference type="Proteomes" id="UP000037425"/>
    </source>
</evidence>
<feature type="compositionally biased region" description="Polar residues" evidence="1">
    <location>
        <begin position="439"/>
        <end position="456"/>
    </location>
</feature>
<dbReference type="EMBL" id="LGAP01000041">
    <property type="protein sequence ID" value="KOF13186.1"/>
    <property type="molecule type" value="Genomic_DNA"/>
</dbReference>
<accession>A0A0L8BEU3</accession>
<dbReference type="PATRIC" id="fig|106592.7.peg.5881"/>
<evidence type="ECO:0000313" key="2">
    <source>
        <dbReference type="EMBL" id="KOF13186.1"/>
    </source>
</evidence>
<dbReference type="Proteomes" id="UP000037425">
    <property type="component" value="Unassembled WGS sequence"/>
</dbReference>
<reference evidence="3" key="1">
    <citation type="submission" date="2015-07" db="EMBL/GenBank/DDBJ databases">
        <title>Whole genome sequence of an Ensifer adhaerens strain isolated from a cave pool in the Wind Cave National Park.</title>
        <authorList>
            <person name="Eng W.W.H."/>
            <person name="Gan H.M."/>
            <person name="Barton H.A."/>
            <person name="Savka M.A."/>
        </authorList>
    </citation>
    <scope>NUCLEOTIDE SEQUENCE [LARGE SCALE GENOMIC DNA]</scope>
    <source>
        <strain evidence="3">SD006</strain>
    </source>
</reference>
<dbReference type="RefSeq" id="WP_053252868.1">
    <property type="nucleotide sequence ID" value="NZ_LGAP01000041.1"/>
</dbReference>
<sequence length="2004" mass="220420">MSDDNEFKYLVEKPSATETLAESNNAAYCRAKMAGWNKDEWADPSDCTRFPLREISPGAVDYLVQVNRMSVRDIKHLCNFLELDIDARDTAGFYDAYLGILEDHPWLAPHLEVLVANARLGIKSGKVSGSHPDKLARIISKLPLAQLCLDSNEDIADRIREIVIPGAVAPDLAVASFCEYAIHHYRRLYEEQDGDGFGDLVSKTLDDYRDNTTKTACEEAPNALDEAAKLEVLPDEHGTLGHNILQALSEIDRPTTKQRYDLVKTITQLASELDELSNQSAFEILARLCHLAARFANLPPAPEASDALHRLAVLGIKPPSDDKLSAEVVLKIASQATLDKLVEVENILADLPDAEANAEAAASALTTASAERRFADVPALAAKAEEMHEHQQRLSARRNLLIGELTQLLDQTASFAADVTTGDVIGRDEATDAVLTVDQQTLSSSGAPSEAQSNEITAHEFGGSPTPLPEASPARDEDVIEPGNLLASVADADETHMDPPAVISGSNEVPTGPNLIESSHQENLALDLCTLDETSIDQDHDPESEAIDSSILAILIDRDLIGVAADAAESIEAAHAPWPLDSSVLRAAAAARGPLRDYGHDTDRLTAIAEQARSAETSDLNAVLLLGALLRPALLHKSTTFRAGLPELARGLLGQYLREVSEAVSNLEFHFPPSADELARLSGATRVPQKTRIAERLGVWCDTISQKNSRWRFATGFMRHVASEEGPIGKARAAIDAGDSKAVAICRKAIQLLRGTSAIEAHSEEYSASLGRTSVHLHARGVEYLDRQFAEALGHIEDWVKVVERERGGSQHGENQMRTTLGNLHSRLEKASRQLRQEADAQREIGEGLKAAVADWIARRCDDAISALEGADTESFASIDEALTAERDLLPSIVRQFAEEPAMRLAPMMELLNGPGVPQPLAAFDNAIREGAFETASRIATRFQMDSNETLAAAMAAYASVWIKEIQRRDRRLKMLFKVDYKHQGEIGRGLNWCEIARSRLRSISDGSEIDDLSDIPAYLDELDEIAEMIESNIRQDQATRIRSHRTEKNADEADAILVGLNTLTPEAVEDRIAQLRDGRSAANFDSDNESLVACFLPEFVSAAATESWPRRLSGYERAFATSGLLLTEEDRRRAALELVSLYREAAASISTPKPLGSTLKAFFEEIGFKNVHVSNQRRIARMNSWQMNLSAQIQSDGWFLPPIFGSKSNGNYALFLLGTDTLPETIQTALDPKVPTILFIAGTADLARRQEFAERLRASSIPAILIDEALVAFVATRRETRARTIFECGLPYGRVEPYTTDAGQIPPEMFFGRAAEIREIMSKTADGCLVYGGRQLGKSALLNHVSRIYHAPQEDRIVVRREVKPLGNSEPAKTIWQHLNSMLSQFGAVRENSRDSENVSRDIRAWLMTRPSGQIVCLFDETDHFMAAETKADYPELSRLKELMEDTGRAFKVVFAGLHNVQRIYRQPNSPLAHLGRPICIGPLNRTQDDKRAAHDLVVAPMRAAGFRFESSEAVEEILAWANYYPSLVQEYAKGLLSTLHGAGSGKDYRLAAGGPLWTIHHADIFEHQGFGQIEARIREKFHLTLELDPRYALVAYTLAWLNTNGNEHQALVTGFRPAELLEQAMSFWPRTAEQPSQAAFEALLDEMFDLGVLGKVVVPGTQRFAYCLRTRQVAAMLGSTEDIEQSLLELGEKDPSISYDRSIHRRPYDPQAVTSNQRDWPYSPLTDLQIERLLSKEGGLRIVCGLDTLGLGKVGTALKRMSETAQLPGALRPDIVVTIANTIGELRNAVEKNKGNMSRLTVVIRMPDNSRDAETEIGWIERQSKVIDGDVRPIILLDASNEKMRGIATGRPETTEFLQAWGAEMLRIHLHNFDLTSFDTPAQRAAILSATGGIPTDTIKLVNQMEFSDDPDAVVRKWTPSSRFADRLTSGTLGRALSAIEEVTNPGDYDAINDLIRDMTGADIVSIGPDLLATGLIAGWNHKARSIRRSALGELVARAPRS</sequence>